<protein>
    <submittedName>
        <fullName evidence="2">Uncharacterized protein</fullName>
    </submittedName>
</protein>
<keyword evidence="1" id="KW-0732">Signal</keyword>
<evidence type="ECO:0000313" key="2">
    <source>
        <dbReference type="EMBL" id="NME28712.1"/>
    </source>
</evidence>
<reference evidence="2 3" key="1">
    <citation type="submission" date="2020-04" db="EMBL/GenBank/DDBJ databases">
        <authorList>
            <person name="Hitch T.C.A."/>
            <person name="Wylensek D."/>
            <person name="Clavel T."/>
        </authorList>
    </citation>
    <scope>NUCLEOTIDE SEQUENCE [LARGE SCALE GENOMIC DNA]</scope>
    <source>
        <strain evidence="2 3">Oil-RF-744-FAT-WT-6-1</strain>
    </source>
</reference>
<proteinExistence type="predicted"/>
<evidence type="ECO:0000313" key="3">
    <source>
        <dbReference type="Proteomes" id="UP000591071"/>
    </source>
</evidence>
<organism evidence="2 3">
    <name type="scientific">Megasphaera hexanoica</name>
    <dbReference type="NCBI Taxonomy" id="1675036"/>
    <lineage>
        <taxon>Bacteria</taxon>
        <taxon>Bacillati</taxon>
        <taxon>Bacillota</taxon>
        <taxon>Negativicutes</taxon>
        <taxon>Veillonellales</taxon>
        <taxon>Veillonellaceae</taxon>
        <taxon>Megasphaera</taxon>
    </lineage>
</organism>
<evidence type="ECO:0000256" key="1">
    <source>
        <dbReference type="SAM" id="SignalP"/>
    </source>
</evidence>
<name>A0A848BSN5_9FIRM</name>
<comment type="caution">
    <text evidence="2">The sequence shown here is derived from an EMBL/GenBank/DDBJ whole genome shotgun (WGS) entry which is preliminary data.</text>
</comment>
<feature type="chain" id="PRO_5032324364" evidence="1">
    <location>
        <begin position="27"/>
        <end position="98"/>
    </location>
</feature>
<dbReference type="RefSeq" id="WP_170087728.1">
    <property type="nucleotide sequence ID" value="NZ_JABAFG010000013.1"/>
</dbReference>
<dbReference type="EMBL" id="JABAFG010000013">
    <property type="protein sequence ID" value="NME28712.1"/>
    <property type="molecule type" value="Genomic_DNA"/>
</dbReference>
<accession>A0A848BSN5</accession>
<gene>
    <name evidence="2" type="ORF">HF872_08805</name>
</gene>
<dbReference type="AlphaFoldDB" id="A0A848BSN5"/>
<feature type="signal peptide" evidence="1">
    <location>
        <begin position="1"/>
        <end position="26"/>
    </location>
</feature>
<dbReference type="Proteomes" id="UP000591071">
    <property type="component" value="Unassembled WGS sequence"/>
</dbReference>
<sequence>MGKASATKKIAILLCLFLSLTMPSFASSWYWIGNNNGANVYVDNGSVQKYPDHTELWVKVTDVPQPNSINAVAYLFKMYVKPDASGCFTYLQVLFADG</sequence>